<evidence type="ECO:0000256" key="2">
    <source>
        <dbReference type="ARBA" id="ARBA00008133"/>
    </source>
</evidence>
<evidence type="ECO:0000256" key="11">
    <source>
        <dbReference type="ARBA" id="ARBA00060039"/>
    </source>
</evidence>
<keyword evidence="4" id="KW-0350">Heme biosynthesis</keyword>
<organism evidence="13 14">
    <name type="scientific">Rhynocoris fuscipes</name>
    <dbReference type="NCBI Taxonomy" id="488301"/>
    <lineage>
        <taxon>Eukaryota</taxon>
        <taxon>Metazoa</taxon>
        <taxon>Ecdysozoa</taxon>
        <taxon>Arthropoda</taxon>
        <taxon>Hexapoda</taxon>
        <taxon>Insecta</taxon>
        <taxon>Pterygota</taxon>
        <taxon>Neoptera</taxon>
        <taxon>Paraneoptera</taxon>
        <taxon>Hemiptera</taxon>
        <taxon>Heteroptera</taxon>
        <taxon>Panheteroptera</taxon>
        <taxon>Cimicomorpha</taxon>
        <taxon>Reduviidae</taxon>
        <taxon>Harpactorinae</taxon>
        <taxon>Harpactorini</taxon>
        <taxon>Rhynocoris</taxon>
    </lineage>
</organism>
<dbReference type="EC" id="4.2.1.75" evidence="3"/>
<comment type="similarity">
    <text evidence="2">Belongs to the uroporphyrinogen-III synthase family.</text>
</comment>
<dbReference type="InterPro" id="IPR039793">
    <property type="entry name" value="UROS/Hem4"/>
</dbReference>
<dbReference type="PANTHER" id="PTHR12390:SF0">
    <property type="entry name" value="UROPORPHYRINOGEN-III SYNTHASE"/>
    <property type="match status" value="1"/>
</dbReference>
<reference evidence="13 14" key="1">
    <citation type="submission" date="2022-12" db="EMBL/GenBank/DDBJ databases">
        <title>Chromosome-level genome assembly of true bugs.</title>
        <authorList>
            <person name="Ma L."/>
            <person name="Li H."/>
        </authorList>
    </citation>
    <scope>NUCLEOTIDE SEQUENCE [LARGE SCALE GENOMIC DNA]</scope>
    <source>
        <strain evidence="13">Lab_2022b</strain>
    </source>
</reference>
<evidence type="ECO:0000259" key="12">
    <source>
        <dbReference type="Pfam" id="PF02602"/>
    </source>
</evidence>
<dbReference type="PANTHER" id="PTHR12390">
    <property type="entry name" value="UROPORPHYRINOGEN III SYNTHASE"/>
    <property type="match status" value="1"/>
</dbReference>
<evidence type="ECO:0000256" key="1">
    <source>
        <dbReference type="ARBA" id="ARBA00004772"/>
    </source>
</evidence>
<proteinExistence type="inferred from homology"/>
<evidence type="ECO:0000256" key="7">
    <source>
        <dbReference type="ARBA" id="ARBA00031702"/>
    </source>
</evidence>
<comment type="caution">
    <text evidence="13">The sequence shown here is derived from an EMBL/GenBank/DDBJ whole genome shotgun (WGS) entry which is preliminary data.</text>
</comment>
<dbReference type="CDD" id="cd06578">
    <property type="entry name" value="HemD"/>
    <property type="match status" value="1"/>
</dbReference>
<comment type="pathway">
    <text evidence="1">Porphyrin-containing compound metabolism; protoporphyrin-IX biosynthesis; coproporphyrinogen-III from 5-aminolevulinate: step 3/4.</text>
</comment>
<keyword evidence="14" id="KW-1185">Reference proteome</keyword>
<sequence>MSDSKYCILFKTADELDSGKDPYVEKFEKAEIKCKVISVLKFEFMNLGELKAKLSKCDDYSGIVLLSPRCVKAVKLSAADMSLWKKHRIFVVGEKTAKLVESELDLESEGSSSGNAKALANFILQQSISKPLLVPSGNLSRDSFYTILSEAGVKLDQIVVYKTVADQSAESHIKEVFDNHNVNYIMYFSPSAVDITFPIFNKLGIELNHIKVTIISFLIITVKPIYRLLSGRPQSP</sequence>
<evidence type="ECO:0000256" key="3">
    <source>
        <dbReference type="ARBA" id="ARBA00013109"/>
    </source>
</evidence>
<dbReference type="Proteomes" id="UP001461498">
    <property type="component" value="Unassembled WGS sequence"/>
</dbReference>
<evidence type="ECO:0000256" key="4">
    <source>
        <dbReference type="ARBA" id="ARBA00023133"/>
    </source>
</evidence>
<evidence type="ECO:0000313" key="13">
    <source>
        <dbReference type="EMBL" id="KAK9502165.1"/>
    </source>
</evidence>
<accession>A0AAW1CXA1</accession>
<dbReference type="GO" id="GO:0006780">
    <property type="term" value="P:uroporphyrinogen III biosynthetic process"/>
    <property type="evidence" value="ECO:0007669"/>
    <property type="project" value="InterPro"/>
</dbReference>
<dbReference type="InterPro" id="IPR036108">
    <property type="entry name" value="4pyrrol_syn_uPrphyn_synt_sf"/>
</dbReference>
<dbReference type="GO" id="GO:0005829">
    <property type="term" value="C:cytosol"/>
    <property type="evidence" value="ECO:0007669"/>
    <property type="project" value="TreeGrafter"/>
</dbReference>
<evidence type="ECO:0000256" key="5">
    <source>
        <dbReference type="ARBA" id="ARBA00023239"/>
    </source>
</evidence>
<evidence type="ECO:0000256" key="10">
    <source>
        <dbReference type="ARBA" id="ARBA00048617"/>
    </source>
</evidence>
<keyword evidence="6" id="KW-0627">Porphyrin biosynthesis</keyword>
<gene>
    <name evidence="13" type="ORF">O3M35_012749</name>
</gene>
<dbReference type="GO" id="GO:0004852">
    <property type="term" value="F:uroporphyrinogen-III synthase activity"/>
    <property type="evidence" value="ECO:0007669"/>
    <property type="project" value="UniProtKB-EC"/>
</dbReference>
<dbReference type="FunFam" id="3.40.50.10090:FF:000003">
    <property type="entry name" value="uroporphyrinogen-III synthase"/>
    <property type="match status" value="1"/>
</dbReference>
<comment type="function">
    <text evidence="11">Catalyzes cyclization of the linear tetrapyrrole, hydroxymethylbilane, to the macrocyclic uroporphyrinogen III, the branch point for the various sub-pathways leading to the wide diversity of porphyrins. Porphyrins act as cofactors for a multitude of enzymes that perform a variety of processes within the cell such as methionine synthesis (vitamin B12) or oxygen transport (heme).</text>
</comment>
<feature type="domain" description="Tetrapyrrole biosynthesis uroporphyrinogen III synthase" evidence="12">
    <location>
        <begin position="22"/>
        <end position="216"/>
    </location>
</feature>
<protein>
    <recommendedName>
        <fullName evidence="9">Uroporphyrinogen-III synthase</fullName>
        <ecNumber evidence="3">4.2.1.75</ecNumber>
    </recommendedName>
    <alternativeName>
        <fullName evidence="8">Hydroxymethylbilane hydrolyase [cyclizing]</fullName>
    </alternativeName>
    <alternativeName>
        <fullName evidence="7">Uroporphyrinogen-III cosynthase</fullName>
    </alternativeName>
</protein>
<dbReference type="Pfam" id="PF02602">
    <property type="entry name" value="HEM4"/>
    <property type="match status" value="1"/>
</dbReference>
<evidence type="ECO:0000313" key="14">
    <source>
        <dbReference type="Proteomes" id="UP001461498"/>
    </source>
</evidence>
<evidence type="ECO:0000256" key="6">
    <source>
        <dbReference type="ARBA" id="ARBA00023244"/>
    </source>
</evidence>
<dbReference type="SUPFAM" id="SSF69618">
    <property type="entry name" value="HemD-like"/>
    <property type="match status" value="1"/>
</dbReference>
<dbReference type="Gene3D" id="3.40.50.10090">
    <property type="match status" value="2"/>
</dbReference>
<evidence type="ECO:0000256" key="8">
    <source>
        <dbReference type="ARBA" id="ARBA00032649"/>
    </source>
</evidence>
<dbReference type="InterPro" id="IPR003754">
    <property type="entry name" value="4pyrrol_synth_uPrphyn_synth"/>
</dbReference>
<name>A0AAW1CXA1_9HEMI</name>
<dbReference type="EMBL" id="JAPXFL010000009">
    <property type="protein sequence ID" value="KAK9502165.1"/>
    <property type="molecule type" value="Genomic_DNA"/>
</dbReference>
<comment type="catalytic activity">
    <reaction evidence="10">
        <text>hydroxymethylbilane = uroporphyrinogen III + H2O</text>
        <dbReference type="Rhea" id="RHEA:18965"/>
        <dbReference type="ChEBI" id="CHEBI:15377"/>
        <dbReference type="ChEBI" id="CHEBI:57308"/>
        <dbReference type="ChEBI" id="CHEBI:57845"/>
        <dbReference type="EC" id="4.2.1.75"/>
    </reaction>
</comment>
<dbReference type="GO" id="GO:0006785">
    <property type="term" value="P:heme B biosynthetic process"/>
    <property type="evidence" value="ECO:0007669"/>
    <property type="project" value="UniProtKB-ARBA"/>
</dbReference>
<evidence type="ECO:0000256" key="9">
    <source>
        <dbReference type="ARBA" id="ARBA00040167"/>
    </source>
</evidence>
<dbReference type="AlphaFoldDB" id="A0AAW1CXA1"/>
<keyword evidence="5" id="KW-0456">Lyase</keyword>